<feature type="region of interest" description="Disordered" evidence="7">
    <location>
        <begin position="453"/>
        <end position="496"/>
    </location>
</feature>
<dbReference type="InterPro" id="IPR002524">
    <property type="entry name" value="Cation_efflux"/>
</dbReference>
<keyword evidence="4" id="KW-0862">Zinc</keyword>
<feature type="transmembrane region" description="Helical" evidence="8">
    <location>
        <begin position="20"/>
        <end position="40"/>
    </location>
</feature>
<keyword evidence="6 8" id="KW-0472">Membrane</keyword>
<evidence type="ECO:0000256" key="8">
    <source>
        <dbReference type="SAM" id="Phobius"/>
    </source>
</evidence>
<comment type="subcellular location">
    <subcellularLocation>
        <location evidence="1">Membrane</location>
        <topology evidence="1">Multi-pass membrane protein</topology>
    </subcellularLocation>
</comment>
<feature type="transmembrane region" description="Helical" evidence="8">
    <location>
        <begin position="224"/>
        <end position="241"/>
    </location>
</feature>
<organism evidence="10 11">
    <name type="scientific">Orchesella dallaii</name>
    <dbReference type="NCBI Taxonomy" id="48710"/>
    <lineage>
        <taxon>Eukaryota</taxon>
        <taxon>Metazoa</taxon>
        <taxon>Ecdysozoa</taxon>
        <taxon>Arthropoda</taxon>
        <taxon>Hexapoda</taxon>
        <taxon>Collembola</taxon>
        <taxon>Entomobryomorpha</taxon>
        <taxon>Entomobryoidea</taxon>
        <taxon>Orchesellidae</taxon>
        <taxon>Orchesellinae</taxon>
        <taxon>Orchesella</taxon>
    </lineage>
</organism>
<feature type="compositionally biased region" description="Acidic residues" evidence="7">
    <location>
        <begin position="366"/>
        <end position="378"/>
    </location>
</feature>
<feature type="transmembrane region" description="Helical" evidence="8">
    <location>
        <begin position="88"/>
        <end position="107"/>
    </location>
</feature>
<evidence type="ECO:0000313" key="10">
    <source>
        <dbReference type="EMBL" id="CAL8110928.1"/>
    </source>
</evidence>
<dbReference type="Pfam" id="PF01545">
    <property type="entry name" value="Cation_efflux"/>
    <property type="match status" value="1"/>
</dbReference>
<proteinExistence type="inferred from homology"/>
<dbReference type="Proteomes" id="UP001642540">
    <property type="component" value="Unassembled WGS sequence"/>
</dbReference>
<sequence>MVPVGAGNKSKYILRQFPIIRFYGALAISLVFFLIQLVAAHLAHSLILQIDAYHMLYNILSLTTCIVTAKASKGNNVKNTFGWRRIDVCGAVANLCFLAALGFSVVVESLQTLFHASHHEKMHYPKMVGIVGVIGLFVNAFTFVLIGGYTHHQSGYLCSTKDGRGEDSVISDAMRRGPYSSVMRERQGIFETFRDVFGCVLVIICAIVVYCWPLNPNTDYVDPYLTISTVIVLVLTSYKYGMEAGYILLLTIPDHINVASLQDEMKRHFPEVFDIHEFHVWQLTPARIIASVHVVLQKPAGYLSIQNNIIHFLHEKGISHVTMQPEFLQMTEGEIESPQTIRRRKCFLPCCSDDECHDMQCCKDDDDDHDHDDHDEDEHDHSHSSAHGHSHRHAHSSVGKDSFSQCGSSINNSSLNVQSLLSGRGGGHVGVFKSESLNNHIDLVDISLEEPFPANKSEKSFGSQGGIHESQGGADGAESDDLSDDEQVNAELRPMI</sequence>
<feature type="compositionally biased region" description="Basic residues" evidence="7">
    <location>
        <begin position="384"/>
        <end position="395"/>
    </location>
</feature>
<name>A0ABP1QSJ6_9HEXA</name>
<evidence type="ECO:0000256" key="2">
    <source>
        <dbReference type="ARBA" id="ARBA00008873"/>
    </source>
</evidence>
<dbReference type="EMBL" id="CAXLJM020000046">
    <property type="protein sequence ID" value="CAL8110928.1"/>
    <property type="molecule type" value="Genomic_DNA"/>
</dbReference>
<accession>A0ABP1QSJ6</accession>
<feature type="transmembrane region" description="Helical" evidence="8">
    <location>
        <begin position="127"/>
        <end position="146"/>
    </location>
</feature>
<evidence type="ECO:0000256" key="6">
    <source>
        <dbReference type="ARBA" id="ARBA00023136"/>
    </source>
</evidence>
<feature type="domain" description="Cation efflux protein transmembrane" evidence="9">
    <location>
        <begin position="25"/>
        <end position="249"/>
    </location>
</feature>
<evidence type="ECO:0000256" key="5">
    <source>
        <dbReference type="ARBA" id="ARBA00022989"/>
    </source>
</evidence>
<dbReference type="PANTHER" id="PTHR45820">
    <property type="entry name" value="FI23527P1"/>
    <property type="match status" value="1"/>
</dbReference>
<feature type="transmembrane region" description="Helical" evidence="8">
    <location>
        <begin position="46"/>
        <end position="67"/>
    </location>
</feature>
<dbReference type="Gene3D" id="1.20.1510.10">
    <property type="entry name" value="Cation efflux protein transmembrane domain"/>
    <property type="match status" value="1"/>
</dbReference>
<dbReference type="InterPro" id="IPR027469">
    <property type="entry name" value="Cation_efflux_TMD_sf"/>
</dbReference>
<evidence type="ECO:0000256" key="7">
    <source>
        <dbReference type="SAM" id="MobiDB-lite"/>
    </source>
</evidence>
<keyword evidence="5 8" id="KW-1133">Transmembrane helix</keyword>
<evidence type="ECO:0000259" key="9">
    <source>
        <dbReference type="Pfam" id="PF01545"/>
    </source>
</evidence>
<dbReference type="NCBIfam" id="TIGR01297">
    <property type="entry name" value="CDF"/>
    <property type="match status" value="1"/>
</dbReference>
<protein>
    <recommendedName>
        <fullName evidence="9">Cation efflux protein transmembrane domain-containing protein</fullName>
    </recommendedName>
</protein>
<feature type="region of interest" description="Disordered" evidence="7">
    <location>
        <begin position="366"/>
        <end position="405"/>
    </location>
</feature>
<feature type="transmembrane region" description="Helical" evidence="8">
    <location>
        <begin position="193"/>
        <end position="212"/>
    </location>
</feature>
<evidence type="ECO:0000256" key="4">
    <source>
        <dbReference type="ARBA" id="ARBA00022833"/>
    </source>
</evidence>
<comment type="similarity">
    <text evidence="2">Belongs to the cation diffusion facilitator (CDF) transporter (TC 2.A.4) family. SLC30A subfamily.</text>
</comment>
<dbReference type="PANTHER" id="PTHR45820:SF9">
    <property type="entry name" value="FI23527P1"/>
    <property type="match status" value="1"/>
</dbReference>
<gene>
    <name evidence="10" type="ORF">ODALV1_LOCUS14564</name>
</gene>
<feature type="compositionally biased region" description="Acidic residues" evidence="7">
    <location>
        <begin position="477"/>
        <end position="488"/>
    </location>
</feature>
<keyword evidence="3 8" id="KW-0812">Transmembrane</keyword>
<keyword evidence="11" id="KW-1185">Reference proteome</keyword>
<evidence type="ECO:0000256" key="3">
    <source>
        <dbReference type="ARBA" id="ARBA00022692"/>
    </source>
</evidence>
<dbReference type="InterPro" id="IPR058533">
    <property type="entry name" value="Cation_efflux_TM"/>
</dbReference>
<evidence type="ECO:0000313" key="11">
    <source>
        <dbReference type="Proteomes" id="UP001642540"/>
    </source>
</evidence>
<dbReference type="SUPFAM" id="SSF161111">
    <property type="entry name" value="Cation efflux protein transmembrane domain-like"/>
    <property type="match status" value="1"/>
</dbReference>
<evidence type="ECO:0000256" key="1">
    <source>
        <dbReference type="ARBA" id="ARBA00004141"/>
    </source>
</evidence>
<comment type="caution">
    <text evidence="10">The sequence shown here is derived from an EMBL/GenBank/DDBJ whole genome shotgun (WGS) entry which is preliminary data.</text>
</comment>
<reference evidence="10 11" key="1">
    <citation type="submission" date="2024-08" db="EMBL/GenBank/DDBJ databases">
        <authorList>
            <person name="Cucini C."/>
            <person name="Frati F."/>
        </authorList>
    </citation>
    <scope>NUCLEOTIDE SEQUENCE [LARGE SCALE GENOMIC DNA]</scope>
</reference>